<dbReference type="InterPro" id="IPR046341">
    <property type="entry name" value="SET_dom_sf"/>
</dbReference>
<gene>
    <name evidence="18" type="ORF">OXX778_LOCUS4452</name>
</gene>
<keyword evidence="6" id="KW-0808">Transferase</keyword>
<evidence type="ECO:0000256" key="6">
    <source>
        <dbReference type="ARBA" id="ARBA00022679"/>
    </source>
</evidence>
<dbReference type="InterPro" id="IPR019786">
    <property type="entry name" value="Zinc_finger_PHD-type_CS"/>
</dbReference>
<dbReference type="PROSITE" id="PS50280">
    <property type="entry name" value="SET"/>
    <property type="match status" value="1"/>
</dbReference>
<dbReference type="PROSITE" id="PS51215">
    <property type="entry name" value="AWS"/>
    <property type="match status" value="1"/>
</dbReference>
<comment type="subcellular location">
    <subcellularLocation>
        <location evidence="2">Chromosome</location>
    </subcellularLocation>
    <subcellularLocation>
        <location evidence="1">Nucleus</location>
    </subcellularLocation>
</comment>
<dbReference type="Pfam" id="PF22908">
    <property type="entry name" value="PHD_NSD"/>
    <property type="match status" value="1"/>
</dbReference>
<dbReference type="SMART" id="SM00249">
    <property type="entry name" value="PHD"/>
    <property type="match status" value="3"/>
</dbReference>
<dbReference type="InterPro" id="IPR001965">
    <property type="entry name" value="Znf_PHD"/>
</dbReference>
<dbReference type="PROSITE" id="PS01359">
    <property type="entry name" value="ZF_PHD_1"/>
    <property type="match status" value="1"/>
</dbReference>
<dbReference type="Pfam" id="PF23004">
    <property type="entry name" value="PHDvar_NSD"/>
    <property type="match status" value="1"/>
</dbReference>
<evidence type="ECO:0000313" key="19">
    <source>
        <dbReference type="Proteomes" id="UP000663879"/>
    </source>
</evidence>
<evidence type="ECO:0000256" key="3">
    <source>
        <dbReference type="ARBA" id="ARBA00022454"/>
    </source>
</evidence>
<dbReference type="GO" id="GO:0008270">
    <property type="term" value="F:zinc ion binding"/>
    <property type="evidence" value="ECO:0007669"/>
    <property type="project" value="UniProtKB-KW"/>
</dbReference>
<evidence type="ECO:0000259" key="16">
    <source>
        <dbReference type="PROSITE" id="PS50868"/>
    </source>
</evidence>
<name>A0A813Q3G2_9BILA</name>
<feature type="domain" description="PWWP" evidence="15">
    <location>
        <begin position="407"/>
        <end position="469"/>
    </location>
</feature>
<dbReference type="CDD" id="cd19173">
    <property type="entry name" value="SET_NSD"/>
    <property type="match status" value="1"/>
</dbReference>
<evidence type="ECO:0000256" key="12">
    <source>
        <dbReference type="ARBA" id="ARBA00023242"/>
    </source>
</evidence>
<feature type="compositionally biased region" description="Low complexity" evidence="13">
    <location>
        <begin position="743"/>
        <end position="759"/>
    </location>
</feature>
<dbReference type="PROSITE" id="PS50868">
    <property type="entry name" value="POST_SET"/>
    <property type="match status" value="1"/>
</dbReference>
<keyword evidence="7" id="KW-0949">S-adenosyl-L-methionine</keyword>
<evidence type="ECO:0008006" key="20">
    <source>
        <dbReference type="Google" id="ProtNLM"/>
    </source>
</evidence>
<sequence>MVKQKQNKGDDENEKAIPRVPDRRKSMSSTTSSINSNISIQKLVEASDLLEKPKNSLKTKSSRKSIPDLTVNNDNNTKNKKRKNSESELVDSDDEPCDKNDSINTKEKNEILEELSLEYTKLESSNQTVKKDNICSVCEMSNFLIECQGPCQQSFHLDCIGLLKETTNFKCEECQNDSHTCFACKKPPYKENNILTYKCSNNSCGKYYHSECLQKSELFRKDESSRNKISFVCPAHHCGTCYLDLGVENLPQAQNGRLVKCLRCPMSYHYGDHCTPAGSIILNSNYIICPAHFKQLKNNRAHNRVNVTWCFVCCKKGDLIGCNKCPAAYHAKCIQAPDKIESIDDETKEDKSIEPSSPARIGTEIEQLSPVSHNSGSTENTQNSGKSNLIQSDWTCDDCLLGKRPLNGQIVWAKVGQYRWWPAQICLPKCLPDNLKSRPYQVGEFPVKFFGTNDFYWLTIGRCFSFAEDDESQKPSGTSKTLINAFKIGVRHAKVAFHEVERLKLARNTKVTKYNFQLIKTNRPVGNVVINKVRLDEISRCECDPNSSAPCSSDKDCLNRMLNHECHPSVCPAGDRCMNQRFVKRQYPRQEPFFTGTRGWGLKSLVDIKKGEFVNEYVGEIITKEECKRRLEQANINGVKNFYYLTIDSNRIIDAGPKGNIARFANHCCEPNMETQKWVVNGEIRIGLFAVCDIPASTELTFNYNLDCLSNEKAVCRCGAKNCSGFIGERPKTNGNETKSSRSNTSIKSETSTSTVSTSDEAKNVKKRKLTETRKERLSICLPKPIEKQTSHIKKRTVSLAPNDIKHLKDELLIENLIDGTKPNKNPQGRKKKLNDSQN</sequence>
<feature type="compositionally biased region" description="Low complexity" evidence="13">
    <location>
        <begin position="28"/>
        <end position="40"/>
    </location>
</feature>
<evidence type="ECO:0000259" key="14">
    <source>
        <dbReference type="PROSITE" id="PS50280"/>
    </source>
</evidence>
<dbReference type="Pfam" id="PF17907">
    <property type="entry name" value="AWS"/>
    <property type="match status" value="1"/>
</dbReference>
<dbReference type="OrthoDB" id="422362at2759"/>
<keyword evidence="8" id="KW-0479">Metal-binding</keyword>
<feature type="region of interest" description="Disordered" evidence="13">
    <location>
        <begin position="819"/>
        <end position="839"/>
    </location>
</feature>
<feature type="region of interest" description="Disordered" evidence="13">
    <location>
        <begin position="729"/>
        <end position="770"/>
    </location>
</feature>
<evidence type="ECO:0000259" key="15">
    <source>
        <dbReference type="PROSITE" id="PS50812"/>
    </source>
</evidence>
<feature type="domain" description="AWS" evidence="17">
    <location>
        <begin position="536"/>
        <end position="586"/>
    </location>
</feature>
<dbReference type="InterPro" id="IPR006560">
    <property type="entry name" value="AWS_dom"/>
</dbReference>
<dbReference type="Pfam" id="PF00856">
    <property type="entry name" value="SET"/>
    <property type="match status" value="1"/>
</dbReference>
<evidence type="ECO:0000256" key="5">
    <source>
        <dbReference type="ARBA" id="ARBA00022603"/>
    </source>
</evidence>
<evidence type="ECO:0000256" key="4">
    <source>
        <dbReference type="ARBA" id="ARBA00022553"/>
    </source>
</evidence>
<feature type="domain" description="Post-SET" evidence="16">
    <location>
        <begin position="712"/>
        <end position="728"/>
    </location>
</feature>
<protein>
    <recommendedName>
        <fullName evidence="20">Histone-lysine N-methyltransferase NSD2</fullName>
    </recommendedName>
</protein>
<dbReference type="PROSITE" id="PS50812">
    <property type="entry name" value="PWWP"/>
    <property type="match status" value="1"/>
</dbReference>
<keyword evidence="3" id="KW-0158">Chromosome</keyword>
<dbReference type="Gene3D" id="3.30.40.10">
    <property type="entry name" value="Zinc/RING finger domain, C3HC4 (zinc finger)"/>
    <property type="match status" value="3"/>
</dbReference>
<dbReference type="AlphaFoldDB" id="A0A813Q3G2"/>
<keyword evidence="4" id="KW-0597">Phosphoprotein</keyword>
<feature type="region of interest" description="Disordered" evidence="13">
    <location>
        <begin position="1"/>
        <end position="105"/>
    </location>
</feature>
<dbReference type="InterPro" id="IPR000313">
    <property type="entry name" value="PWWP_dom"/>
</dbReference>
<dbReference type="InterPro" id="IPR050777">
    <property type="entry name" value="SET2_Histone-Lys_MeTrsfase"/>
</dbReference>
<feature type="compositionally biased region" description="Polar residues" evidence="13">
    <location>
        <begin position="733"/>
        <end position="742"/>
    </location>
</feature>
<accession>A0A813Q3G2</accession>
<evidence type="ECO:0000256" key="2">
    <source>
        <dbReference type="ARBA" id="ARBA00004286"/>
    </source>
</evidence>
<evidence type="ECO:0000256" key="8">
    <source>
        <dbReference type="ARBA" id="ARBA00022723"/>
    </source>
</evidence>
<dbReference type="InterPro" id="IPR011011">
    <property type="entry name" value="Znf_FYVE_PHD"/>
</dbReference>
<evidence type="ECO:0000256" key="10">
    <source>
        <dbReference type="ARBA" id="ARBA00022771"/>
    </source>
</evidence>
<dbReference type="SUPFAM" id="SSF57903">
    <property type="entry name" value="FYVE/PHD zinc finger"/>
    <property type="match status" value="2"/>
</dbReference>
<dbReference type="CDD" id="cd05838">
    <property type="entry name" value="PWWP_NSD_rpt2"/>
    <property type="match status" value="1"/>
</dbReference>
<dbReference type="Pfam" id="PF00855">
    <property type="entry name" value="PWWP"/>
    <property type="match status" value="1"/>
</dbReference>
<keyword evidence="11" id="KW-0862">Zinc</keyword>
<feature type="compositionally biased region" description="Basic and acidic residues" evidence="13">
    <location>
        <begin position="7"/>
        <end position="25"/>
    </location>
</feature>
<evidence type="ECO:0000256" key="13">
    <source>
        <dbReference type="SAM" id="MobiDB-lite"/>
    </source>
</evidence>
<evidence type="ECO:0000256" key="7">
    <source>
        <dbReference type="ARBA" id="ARBA00022691"/>
    </source>
</evidence>
<proteinExistence type="predicted"/>
<dbReference type="GO" id="GO:0016279">
    <property type="term" value="F:protein-lysine N-methyltransferase activity"/>
    <property type="evidence" value="ECO:0007669"/>
    <property type="project" value="UniProtKB-ARBA"/>
</dbReference>
<keyword evidence="10" id="KW-0863">Zinc-finger</keyword>
<dbReference type="EMBL" id="CAJNOC010000436">
    <property type="protein sequence ID" value="CAF0761428.1"/>
    <property type="molecule type" value="Genomic_DNA"/>
</dbReference>
<dbReference type="CDD" id="cd15565">
    <property type="entry name" value="PHD2_NSD"/>
    <property type="match status" value="1"/>
</dbReference>
<reference evidence="18" key="1">
    <citation type="submission" date="2021-02" db="EMBL/GenBank/DDBJ databases">
        <authorList>
            <person name="Nowell W R."/>
        </authorList>
    </citation>
    <scope>NUCLEOTIDE SEQUENCE</scope>
    <source>
        <strain evidence="18">Ploen Becks lab</strain>
    </source>
</reference>
<dbReference type="PANTHER" id="PTHR22884">
    <property type="entry name" value="SET DOMAIN PROTEINS"/>
    <property type="match status" value="1"/>
</dbReference>
<evidence type="ECO:0000256" key="9">
    <source>
        <dbReference type="ARBA" id="ARBA00022737"/>
    </source>
</evidence>
<dbReference type="Gene3D" id="2.170.270.10">
    <property type="entry name" value="SET domain"/>
    <property type="match status" value="1"/>
</dbReference>
<keyword evidence="19" id="KW-1185">Reference proteome</keyword>
<dbReference type="InterPro" id="IPR001214">
    <property type="entry name" value="SET_dom"/>
</dbReference>
<feature type="compositionally biased region" description="Basic and acidic residues" evidence="13">
    <location>
        <begin position="760"/>
        <end position="770"/>
    </location>
</feature>
<organism evidence="18 19">
    <name type="scientific">Brachionus calyciflorus</name>
    <dbReference type="NCBI Taxonomy" id="104777"/>
    <lineage>
        <taxon>Eukaryota</taxon>
        <taxon>Metazoa</taxon>
        <taxon>Spiralia</taxon>
        <taxon>Gnathifera</taxon>
        <taxon>Rotifera</taxon>
        <taxon>Eurotatoria</taxon>
        <taxon>Monogononta</taxon>
        <taxon>Pseudotrocha</taxon>
        <taxon>Ploima</taxon>
        <taxon>Brachionidae</taxon>
        <taxon>Brachionus</taxon>
    </lineage>
</organism>
<keyword evidence="5" id="KW-0489">Methyltransferase</keyword>
<dbReference type="InterPro" id="IPR055197">
    <property type="entry name" value="PHDvar_NSD"/>
</dbReference>
<keyword evidence="9" id="KW-0677">Repeat</keyword>
<dbReference type="SUPFAM" id="SSF82199">
    <property type="entry name" value="SET domain"/>
    <property type="match status" value="1"/>
</dbReference>
<dbReference type="InterPro" id="IPR003616">
    <property type="entry name" value="Post-SET_dom"/>
</dbReference>
<dbReference type="SMART" id="SM00317">
    <property type="entry name" value="SET"/>
    <property type="match status" value="1"/>
</dbReference>
<evidence type="ECO:0000256" key="1">
    <source>
        <dbReference type="ARBA" id="ARBA00004123"/>
    </source>
</evidence>
<comment type="caution">
    <text evidence="18">The sequence shown here is derived from an EMBL/GenBank/DDBJ whole genome shotgun (WGS) entry which is preliminary data.</text>
</comment>
<dbReference type="SMART" id="SM00508">
    <property type="entry name" value="PostSET"/>
    <property type="match status" value="1"/>
</dbReference>
<dbReference type="Proteomes" id="UP000663879">
    <property type="component" value="Unassembled WGS sequence"/>
</dbReference>
<evidence type="ECO:0000259" key="17">
    <source>
        <dbReference type="PROSITE" id="PS51215"/>
    </source>
</evidence>
<dbReference type="GO" id="GO:0032259">
    <property type="term" value="P:methylation"/>
    <property type="evidence" value="ECO:0007669"/>
    <property type="project" value="UniProtKB-KW"/>
</dbReference>
<dbReference type="GO" id="GO:0005634">
    <property type="term" value="C:nucleus"/>
    <property type="evidence" value="ECO:0007669"/>
    <property type="project" value="UniProtKB-SubCell"/>
</dbReference>
<dbReference type="Gene3D" id="2.30.30.140">
    <property type="match status" value="1"/>
</dbReference>
<dbReference type="InterPro" id="IPR055198">
    <property type="entry name" value="NSD_PHD"/>
</dbReference>
<dbReference type="InterPro" id="IPR013083">
    <property type="entry name" value="Znf_RING/FYVE/PHD"/>
</dbReference>
<dbReference type="Pfam" id="PF23011">
    <property type="entry name" value="PHD-1st_NSD"/>
    <property type="match status" value="1"/>
</dbReference>
<dbReference type="GO" id="GO:0005694">
    <property type="term" value="C:chromosome"/>
    <property type="evidence" value="ECO:0007669"/>
    <property type="project" value="UniProtKB-SubCell"/>
</dbReference>
<feature type="domain" description="SET" evidence="14">
    <location>
        <begin position="588"/>
        <end position="705"/>
    </location>
</feature>
<dbReference type="InterPro" id="IPR059153">
    <property type="entry name" value="NSD_PHD-1st"/>
</dbReference>
<dbReference type="SMART" id="SM00570">
    <property type="entry name" value="AWS"/>
    <property type="match status" value="1"/>
</dbReference>
<dbReference type="SUPFAM" id="SSF63748">
    <property type="entry name" value="Tudor/PWWP/MBT"/>
    <property type="match status" value="1"/>
</dbReference>
<dbReference type="SMART" id="SM00293">
    <property type="entry name" value="PWWP"/>
    <property type="match status" value="1"/>
</dbReference>
<dbReference type="GO" id="GO:0140938">
    <property type="term" value="F:histone H3 methyltransferase activity"/>
    <property type="evidence" value="ECO:0007669"/>
    <property type="project" value="UniProtKB-ARBA"/>
</dbReference>
<keyword evidence="12" id="KW-0539">Nucleus</keyword>
<evidence type="ECO:0000256" key="11">
    <source>
        <dbReference type="ARBA" id="ARBA00022833"/>
    </source>
</evidence>
<evidence type="ECO:0000313" key="18">
    <source>
        <dbReference type="EMBL" id="CAF0761428.1"/>
    </source>
</evidence>